<protein>
    <submittedName>
        <fullName evidence="3">Putative NBD/HSP70 family sugar kinase</fullName>
    </submittedName>
</protein>
<dbReference type="InterPro" id="IPR000835">
    <property type="entry name" value="HTH_MarR-typ"/>
</dbReference>
<keyword evidence="3" id="KW-0418">Kinase</keyword>
<dbReference type="GO" id="GO:0016301">
    <property type="term" value="F:kinase activity"/>
    <property type="evidence" value="ECO:0007669"/>
    <property type="project" value="UniProtKB-KW"/>
</dbReference>
<dbReference type="PROSITE" id="PS01125">
    <property type="entry name" value="ROK"/>
    <property type="match status" value="1"/>
</dbReference>
<dbReference type="OrthoDB" id="3189808at2"/>
<dbReference type="InterPro" id="IPR036390">
    <property type="entry name" value="WH_DNA-bd_sf"/>
</dbReference>
<feature type="domain" description="HTH marR-type" evidence="2">
    <location>
        <begin position="36"/>
        <end position="87"/>
    </location>
</feature>
<dbReference type="Gene3D" id="1.10.10.10">
    <property type="entry name" value="Winged helix-like DNA-binding domain superfamily/Winged helix DNA-binding domain"/>
    <property type="match status" value="1"/>
</dbReference>
<keyword evidence="3" id="KW-0808">Transferase</keyword>
<dbReference type="PANTHER" id="PTHR18964:SF173">
    <property type="entry name" value="GLUCOKINASE"/>
    <property type="match status" value="1"/>
</dbReference>
<name>A0A4Q7NPN9_9ACTN</name>
<comment type="similarity">
    <text evidence="1">Belongs to the ROK (NagC/XylR) family.</text>
</comment>
<dbReference type="InterPro" id="IPR000600">
    <property type="entry name" value="ROK"/>
</dbReference>
<evidence type="ECO:0000256" key="1">
    <source>
        <dbReference type="ARBA" id="ARBA00006479"/>
    </source>
</evidence>
<dbReference type="CDD" id="cd00090">
    <property type="entry name" value="HTH_ARSR"/>
    <property type="match status" value="1"/>
</dbReference>
<keyword evidence="4" id="KW-1185">Reference proteome</keyword>
<dbReference type="SUPFAM" id="SSF53067">
    <property type="entry name" value="Actin-like ATPase domain"/>
    <property type="match status" value="1"/>
</dbReference>
<proteinExistence type="inferred from homology"/>
<reference evidence="3 4" key="1">
    <citation type="submission" date="2019-02" db="EMBL/GenBank/DDBJ databases">
        <title>Genomic Encyclopedia of Type Strains, Phase IV (KMG-IV): sequencing the most valuable type-strain genomes for metagenomic binning, comparative biology and taxonomic classification.</title>
        <authorList>
            <person name="Goeker M."/>
        </authorList>
    </citation>
    <scope>NUCLEOTIDE SEQUENCE [LARGE SCALE GENOMIC DNA]</scope>
    <source>
        <strain evidence="3 4">DSM 45622</strain>
    </source>
</reference>
<evidence type="ECO:0000259" key="2">
    <source>
        <dbReference type="Pfam" id="PF12802"/>
    </source>
</evidence>
<gene>
    <name evidence="3" type="ORF">EV189_2576</name>
</gene>
<dbReference type="GO" id="GO:0003700">
    <property type="term" value="F:DNA-binding transcription factor activity"/>
    <property type="evidence" value="ECO:0007669"/>
    <property type="project" value="InterPro"/>
</dbReference>
<evidence type="ECO:0000313" key="3">
    <source>
        <dbReference type="EMBL" id="RZS87153.1"/>
    </source>
</evidence>
<dbReference type="Pfam" id="PF00480">
    <property type="entry name" value="ROK"/>
    <property type="match status" value="1"/>
</dbReference>
<dbReference type="SUPFAM" id="SSF46785">
    <property type="entry name" value="Winged helix' DNA-binding domain"/>
    <property type="match status" value="1"/>
</dbReference>
<dbReference type="InterPro" id="IPR049874">
    <property type="entry name" value="ROK_cs"/>
</dbReference>
<dbReference type="Gene3D" id="3.30.420.40">
    <property type="match status" value="2"/>
</dbReference>
<comment type="caution">
    <text evidence="3">The sequence shown here is derived from an EMBL/GenBank/DDBJ whole genome shotgun (WGS) entry which is preliminary data.</text>
</comment>
<dbReference type="PANTHER" id="PTHR18964">
    <property type="entry name" value="ROK (REPRESSOR, ORF, KINASE) FAMILY"/>
    <property type="match status" value="1"/>
</dbReference>
<dbReference type="AlphaFoldDB" id="A0A4Q7NPN9"/>
<dbReference type="InterPro" id="IPR011991">
    <property type="entry name" value="ArsR-like_HTH"/>
</dbReference>
<organism evidence="3 4">
    <name type="scientific">Motilibacter rhizosphaerae</name>
    <dbReference type="NCBI Taxonomy" id="598652"/>
    <lineage>
        <taxon>Bacteria</taxon>
        <taxon>Bacillati</taxon>
        <taxon>Actinomycetota</taxon>
        <taxon>Actinomycetes</taxon>
        <taxon>Motilibacterales</taxon>
        <taxon>Motilibacteraceae</taxon>
        <taxon>Motilibacter</taxon>
    </lineage>
</organism>
<dbReference type="Proteomes" id="UP000293638">
    <property type="component" value="Unassembled WGS sequence"/>
</dbReference>
<accession>A0A4Q7NPN9</accession>
<dbReference type="InterPro" id="IPR043129">
    <property type="entry name" value="ATPase_NBD"/>
</dbReference>
<evidence type="ECO:0000313" key="4">
    <source>
        <dbReference type="Proteomes" id="UP000293638"/>
    </source>
</evidence>
<dbReference type="Pfam" id="PF12802">
    <property type="entry name" value="MarR_2"/>
    <property type="match status" value="1"/>
</dbReference>
<dbReference type="EMBL" id="SGXD01000003">
    <property type="protein sequence ID" value="RZS87153.1"/>
    <property type="molecule type" value="Genomic_DNA"/>
</dbReference>
<sequence length="417" mass="42805">MLGKITAISAKRAYDLRVSTTPAVSADPLRELNRQRVLEQLSRSGALTQSELGRTTGLSRTTISSILTELRDGGLVEDVRAEDPGRRGRGRPATLVTLAPPPGYAAAVDFGQRHVRVAVAALAPRVLAERVEPFDTPRSGRDALDEAAALLARVIPEAGLEREQLSRVVLGVPGPLDPATGNLLSGVILPGWTRIDPAVELQRRIGIPVTAENDANLGALGEAAFGAAKGLGDVVYVKVATGIGAGLVLGGRLHRGTSGIAGEIGHVQVRTDGLPCRCGSTGCLEAVVRVPQLLADLTPPGGPALTLPRLLERVRAGEPTAVAAMRSAGREIGRVVAPLCNALNPAAVVMGGLLGPVGQPLLDGVRESIDEHAQQGAAEAVTVLAGTLGDRAEVLGALALAAQEAGHRIGPSALAAP</sequence>
<dbReference type="InterPro" id="IPR036388">
    <property type="entry name" value="WH-like_DNA-bd_sf"/>
</dbReference>